<name>A0ABT7QY71_9BACT</name>
<reference evidence="1" key="1">
    <citation type="submission" date="2023-01" db="EMBL/GenBank/DDBJ databases">
        <title>Sulfurovum sp. zt1-1 genome assembly.</title>
        <authorList>
            <person name="Wang J."/>
        </authorList>
    </citation>
    <scope>NUCLEOTIDE SEQUENCE</scope>
    <source>
        <strain evidence="1">Zt1-1</strain>
    </source>
</reference>
<accession>A0ABT7QY71</accession>
<protein>
    <submittedName>
        <fullName evidence="1">Uncharacterized protein</fullName>
    </submittedName>
</protein>
<proteinExistence type="predicted"/>
<evidence type="ECO:0000313" key="1">
    <source>
        <dbReference type="EMBL" id="MDM5271784.1"/>
    </source>
</evidence>
<gene>
    <name evidence="1" type="ORF">PGH07_06315</name>
</gene>
<dbReference type="EMBL" id="JAQIBD010000002">
    <property type="protein sequence ID" value="MDM5271784.1"/>
    <property type="molecule type" value="Genomic_DNA"/>
</dbReference>
<organism evidence="1 2">
    <name type="scientific">Sulfurovum zhangzhouensis</name>
    <dbReference type="NCBI Taxonomy" id="3019067"/>
    <lineage>
        <taxon>Bacteria</taxon>
        <taxon>Pseudomonadati</taxon>
        <taxon>Campylobacterota</taxon>
        <taxon>Epsilonproteobacteria</taxon>
        <taxon>Campylobacterales</taxon>
        <taxon>Sulfurovaceae</taxon>
        <taxon>Sulfurovum</taxon>
    </lineage>
</organism>
<comment type="caution">
    <text evidence="1">The sequence shown here is derived from an EMBL/GenBank/DDBJ whole genome shotgun (WGS) entry which is preliminary data.</text>
</comment>
<dbReference type="Proteomes" id="UP001169069">
    <property type="component" value="Unassembled WGS sequence"/>
</dbReference>
<evidence type="ECO:0000313" key="2">
    <source>
        <dbReference type="Proteomes" id="UP001169069"/>
    </source>
</evidence>
<dbReference type="RefSeq" id="WP_289413511.1">
    <property type="nucleotide sequence ID" value="NZ_JAQIBD010000002.1"/>
</dbReference>
<sequence length="111" mass="12999">MVCKLHEVINFIREYNLLNDLTDEDIEQNFNIFHHACSFDKNVAAYEVRCDDPNVFETVLDKTMEILDESFDHEYTKDMMRNMATAFCEVFDMAGAPKRPVPFIIVLLSRV</sequence>
<keyword evidence="2" id="KW-1185">Reference proteome</keyword>